<comment type="caution">
    <text evidence="1">The sequence shown here is derived from an EMBL/GenBank/DDBJ whole genome shotgun (WGS) entry which is preliminary data.</text>
</comment>
<gene>
    <name evidence="1" type="ORF">FRC96_20400</name>
</gene>
<dbReference type="Pfam" id="PF02643">
    <property type="entry name" value="DUF192"/>
    <property type="match status" value="1"/>
</dbReference>
<dbReference type="RefSeq" id="WP_146977357.1">
    <property type="nucleotide sequence ID" value="NZ_VOSL01000146.1"/>
</dbReference>
<dbReference type="OrthoDB" id="5526466at2"/>
<dbReference type="EMBL" id="VOSL01000146">
    <property type="protein sequence ID" value="TXD31671.1"/>
    <property type="molecule type" value="Genomic_DNA"/>
</dbReference>
<accession>A0A5C6X1D3</accession>
<protein>
    <submittedName>
        <fullName evidence="1">DUF192 domain-containing protein</fullName>
    </submittedName>
</protein>
<reference evidence="1 2" key="1">
    <citation type="submission" date="2019-08" db="EMBL/GenBank/DDBJ databases">
        <title>Bradymonadales sp. TMQ2.</title>
        <authorList>
            <person name="Liang Q."/>
        </authorList>
    </citation>
    <scope>NUCLEOTIDE SEQUENCE [LARGE SCALE GENOMIC DNA]</scope>
    <source>
        <strain evidence="1 2">TMQ2</strain>
    </source>
</reference>
<evidence type="ECO:0000313" key="2">
    <source>
        <dbReference type="Proteomes" id="UP000321046"/>
    </source>
</evidence>
<dbReference type="PANTHER" id="PTHR37953:SF1">
    <property type="entry name" value="UPF0127 PROTEIN MJ1496"/>
    <property type="match status" value="1"/>
</dbReference>
<dbReference type="InterPro" id="IPR038695">
    <property type="entry name" value="Saro_0823-like_sf"/>
</dbReference>
<name>A0A5C6X1D3_9DELT</name>
<dbReference type="Gene3D" id="2.60.120.1140">
    <property type="entry name" value="Protein of unknown function DUF192"/>
    <property type="match status" value="1"/>
</dbReference>
<dbReference type="InterPro" id="IPR003795">
    <property type="entry name" value="DUF192"/>
</dbReference>
<organism evidence="1 2">
    <name type="scientific">Lujinxingia vulgaris</name>
    <dbReference type="NCBI Taxonomy" id="2600176"/>
    <lineage>
        <taxon>Bacteria</taxon>
        <taxon>Deltaproteobacteria</taxon>
        <taxon>Bradymonadales</taxon>
        <taxon>Lujinxingiaceae</taxon>
        <taxon>Lujinxingia</taxon>
    </lineage>
</organism>
<dbReference type="PANTHER" id="PTHR37953">
    <property type="entry name" value="UPF0127 PROTEIN MJ1496"/>
    <property type="match status" value="1"/>
</dbReference>
<evidence type="ECO:0000313" key="1">
    <source>
        <dbReference type="EMBL" id="TXD31671.1"/>
    </source>
</evidence>
<dbReference type="Proteomes" id="UP000321046">
    <property type="component" value="Unassembled WGS sequence"/>
</dbReference>
<sequence>MPLTSGTTASSVSRGCLVLLVGLMTMAFSCEHTSGAEESVASDSGRSEDEASTCVLDEHCESFYRCIESTCQVPPAMSGQRDEETPVLSFFSPDVEVPEEGGEPLVSFYTELALTAAEQSRGLMYRPHMRNDWGMLFIYPAERTLSFWMKNTLIPLDMIFIDDAGEVVGVVEMAEPQTLTPRSVDRPARYVFEINGGLSAELGIGEGTRVRFENMEGHHTPRR</sequence>
<proteinExistence type="predicted"/>
<dbReference type="AlphaFoldDB" id="A0A5C6X1D3"/>